<reference evidence="3 4" key="1">
    <citation type="submission" date="2018-06" db="EMBL/GenBank/DDBJ databases">
        <title>Actinomadura craniellae sp. nov. isolated from marine sponge Craniella sp.</title>
        <authorList>
            <person name="Li L."/>
            <person name="Xu Q.H."/>
            <person name="Lin H.W."/>
            <person name="Lu Y.H."/>
        </authorList>
    </citation>
    <scope>NUCLEOTIDE SEQUENCE [LARGE SCALE GENOMIC DNA]</scope>
    <source>
        <strain evidence="3 4">LHW63021</strain>
    </source>
</reference>
<gene>
    <name evidence="3" type="ORF">DPM19_12350</name>
</gene>
<name>A0A365H646_9ACTN</name>
<sequence>MRAEPDSLQLTVLKVGLDRPGSGLAHNPTESYCLRMPPTPTAVPNGVRIRELREGTGLSAAELARKLRRHVTTIQNAERGRPVSLILIGQLARALGVPPVELIAVEPAADRPDQTVR</sequence>
<evidence type="ECO:0000259" key="2">
    <source>
        <dbReference type="PROSITE" id="PS50943"/>
    </source>
</evidence>
<keyword evidence="4" id="KW-1185">Reference proteome</keyword>
<dbReference type="AlphaFoldDB" id="A0A365H646"/>
<feature type="region of interest" description="Disordered" evidence="1">
    <location>
        <begin position="19"/>
        <end position="39"/>
    </location>
</feature>
<dbReference type="PROSITE" id="PS50943">
    <property type="entry name" value="HTH_CROC1"/>
    <property type="match status" value="1"/>
</dbReference>
<accession>A0A365H646</accession>
<protein>
    <recommendedName>
        <fullName evidence="2">HTH cro/C1-type domain-containing protein</fullName>
    </recommendedName>
</protein>
<dbReference type="SMART" id="SM00530">
    <property type="entry name" value="HTH_XRE"/>
    <property type="match status" value="1"/>
</dbReference>
<dbReference type="Gene3D" id="1.10.260.40">
    <property type="entry name" value="lambda repressor-like DNA-binding domains"/>
    <property type="match status" value="1"/>
</dbReference>
<dbReference type="EMBL" id="QLYX01000005">
    <property type="protein sequence ID" value="RAY14561.1"/>
    <property type="molecule type" value="Genomic_DNA"/>
</dbReference>
<dbReference type="InterPro" id="IPR001387">
    <property type="entry name" value="Cro/C1-type_HTH"/>
</dbReference>
<dbReference type="InterPro" id="IPR010982">
    <property type="entry name" value="Lambda_DNA-bd_dom_sf"/>
</dbReference>
<dbReference type="CDD" id="cd00093">
    <property type="entry name" value="HTH_XRE"/>
    <property type="match status" value="1"/>
</dbReference>
<proteinExistence type="predicted"/>
<dbReference type="Proteomes" id="UP000251891">
    <property type="component" value="Unassembled WGS sequence"/>
</dbReference>
<comment type="caution">
    <text evidence="3">The sequence shown here is derived from an EMBL/GenBank/DDBJ whole genome shotgun (WGS) entry which is preliminary data.</text>
</comment>
<dbReference type="SUPFAM" id="SSF47413">
    <property type="entry name" value="lambda repressor-like DNA-binding domains"/>
    <property type="match status" value="1"/>
</dbReference>
<dbReference type="Pfam" id="PF13560">
    <property type="entry name" value="HTH_31"/>
    <property type="match status" value="1"/>
</dbReference>
<evidence type="ECO:0000313" key="4">
    <source>
        <dbReference type="Proteomes" id="UP000251891"/>
    </source>
</evidence>
<evidence type="ECO:0000256" key="1">
    <source>
        <dbReference type="SAM" id="MobiDB-lite"/>
    </source>
</evidence>
<feature type="domain" description="HTH cro/C1-type" evidence="2">
    <location>
        <begin position="49"/>
        <end position="102"/>
    </location>
</feature>
<evidence type="ECO:0000313" key="3">
    <source>
        <dbReference type="EMBL" id="RAY14561.1"/>
    </source>
</evidence>
<organism evidence="3 4">
    <name type="scientific">Actinomadura craniellae</name>
    <dbReference type="NCBI Taxonomy" id="2231787"/>
    <lineage>
        <taxon>Bacteria</taxon>
        <taxon>Bacillati</taxon>
        <taxon>Actinomycetota</taxon>
        <taxon>Actinomycetes</taxon>
        <taxon>Streptosporangiales</taxon>
        <taxon>Thermomonosporaceae</taxon>
        <taxon>Actinomadura</taxon>
    </lineage>
</organism>
<dbReference type="GO" id="GO:0003677">
    <property type="term" value="F:DNA binding"/>
    <property type="evidence" value="ECO:0007669"/>
    <property type="project" value="InterPro"/>
</dbReference>